<accession>A0A975J2K9</accession>
<dbReference type="RefSeq" id="WP_211634172.1">
    <property type="nucleotide sequence ID" value="NZ_CP073100.1"/>
</dbReference>
<feature type="signal peptide" evidence="1">
    <location>
        <begin position="1"/>
        <end position="17"/>
    </location>
</feature>
<dbReference type="Proteomes" id="UP000676169">
    <property type="component" value="Chromosome"/>
</dbReference>
<keyword evidence="1" id="KW-0732">Signal</keyword>
<evidence type="ECO:0000313" key="2">
    <source>
        <dbReference type="EMBL" id="QUE52834.1"/>
    </source>
</evidence>
<name>A0A975J2K9_9BACT</name>
<reference evidence="2" key="1">
    <citation type="submission" date="2021-04" db="EMBL/GenBank/DDBJ databases">
        <title>Luteolibacter sp. 32A isolated from the skin of an Anderson's salamander (Ambystoma andersonii).</title>
        <authorList>
            <person name="Spergser J."/>
            <person name="Busse H.-J."/>
        </authorList>
    </citation>
    <scope>NUCLEOTIDE SEQUENCE</scope>
    <source>
        <strain evidence="2">32A</strain>
    </source>
</reference>
<evidence type="ECO:0000256" key="1">
    <source>
        <dbReference type="SAM" id="SignalP"/>
    </source>
</evidence>
<evidence type="ECO:0008006" key="4">
    <source>
        <dbReference type="Google" id="ProtNLM"/>
    </source>
</evidence>
<keyword evidence="3" id="KW-1185">Reference proteome</keyword>
<proteinExistence type="predicted"/>
<dbReference type="AlphaFoldDB" id="A0A975J2K9"/>
<sequence>MKPCSIALFLSTAPVWSAQLLTNTGFETAPFPSGWTATGVTSTTGLGSSVGARMPYNTSASLSQNASSSAANFTADVSFQIAGTNEAQSFRFTLPGGTYDVVEVRTGTGGILQVKYGTDFYPLTRKSDGASFAVPVNSTVKLRIIGRNFGTSAAEYDLVWSDAGSATLSHAATGLKTLSPLMSTLSPVTGVRIARNMMAANSFTVDDISLQDTVATAPTADYQILTPEPDKVVQISGVYPHLAMSNTSGECGTGAVVPWAGKLWTMTYGPHLPNGSDDKLYEIAPDLSRVIRPESIGGTPANRFIHTASNQLIMGPYFIDANRNVRAMSYSTAPGRYTATAAHLSDPNRVYMFTMEDGLYDINASDLSFITRYPDVQGTSDRFLFGYHGKGAYTGQGRLVVANNGEPDMKSPSGVLATWDGTTVQQNGGSYLATNDPNTAENRPNPVTAQPNYMAGWTQVAKMQHCEVTGPGDIRGNQSASDPVWTTGFDAKSVVLRTYENGQWNLWRLPKGSYTHDGNHGWHTEWPRIREISPGKWLMHMHGMFFDFPATFSSTNFSGLAPICDYEKMPVDYCTFNGQLVMGKNDTSRFDNSLVPRAQSNLWFGQPDDLKKWGTPQGHGGLWLNESVAANTTTEPFLVKGFSRAILHLRKTAGSASSIEIQTSGGNGTWTTLRTVQIPASGSSYELLNNLNTGWVRLRAIDAAANLTAYFILTNPYPHATPASTATDEFAALADIRDTSGTTEGVIRTMNTGSLPLEFAATHTTGVGSSAASGYFRIGGAMKLDAITDATAENTLRTSAAATKDFGSDAASAWVMQGTAKLRLPMLDASYDNAFASGWARGLREVVTERQMLNCHGTLYEVPRDISGDKRRMKPLATHGKRISDFASWRGLFVATGVLDSAPASDKVVRSTNGGGALWLGEVDDLWRMGEPRGFGGPWKNTAVTANTASDPYLMYGYDRKELRLSHTSGGSVTFTVEVDFLGDNTWVPYSTFNVASGETFTHVFPEGYNAHWVRVTSNTTTTATATFFYGPVDKRDALLDWARDHGLATGGGRGALQTTDTDHDGIADLFEYVFVLDPQAVNPGIGVELKKDGGNHTASIDLRTDIQNVALTWEISDDLEHWSAAPAEEIPSVDQSGVAPGMVRRSFKVPTGETHKFGRLKYGIENP</sequence>
<evidence type="ECO:0000313" key="3">
    <source>
        <dbReference type="Proteomes" id="UP000676169"/>
    </source>
</evidence>
<dbReference type="KEGG" id="lamb:KBB96_08045"/>
<feature type="chain" id="PRO_5036801780" description="F5/8 type C domain-containing protein" evidence="1">
    <location>
        <begin position="18"/>
        <end position="1168"/>
    </location>
</feature>
<gene>
    <name evidence="2" type="ORF">KBB96_08045</name>
</gene>
<organism evidence="2 3">
    <name type="scientific">Luteolibacter ambystomatis</name>
    <dbReference type="NCBI Taxonomy" id="2824561"/>
    <lineage>
        <taxon>Bacteria</taxon>
        <taxon>Pseudomonadati</taxon>
        <taxon>Verrucomicrobiota</taxon>
        <taxon>Verrucomicrobiia</taxon>
        <taxon>Verrucomicrobiales</taxon>
        <taxon>Verrucomicrobiaceae</taxon>
        <taxon>Luteolibacter</taxon>
    </lineage>
</organism>
<protein>
    <recommendedName>
        <fullName evidence="4">F5/8 type C domain-containing protein</fullName>
    </recommendedName>
</protein>
<dbReference type="EMBL" id="CP073100">
    <property type="protein sequence ID" value="QUE52834.1"/>
    <property type="molecule type" value="Genomic_DNA"/>
</dbReference>